<accession>M1AZZ1</accession>
<evidence type="ECO:0000259" key="1">
    <source>
        <dbReference type="Pfam" id="PF13456"/>
    </source>
</evidence>
<dbReference type="GO" id="GO:0003676">
    <property type="term" value="F:nucleic acid binding"/>
    <property type="evidence" value="ECO:0007669"/>
    <property type="project" value="InterPro"/>
</dbReference>
<reference evidence="3" key="1">
    <citation type="journal article" date="2011" name="Nature">
        <title>Genome sequence and analysis of the tuber crop potato.</title>
        <authorList>
            <consortium name="The Potato Genome Sequencing Consortium"/>
        </authorList>
    </citation>
    <scope>NUCLEOTIDE SEQUENCE [LARGE SCALE GENOMIC DNA]</scope>
    <source>
        <strain evidence="3">cv. DM1-3 516 R44</strain>
    </source>
</reference>
<keyword evidence="3" id="KW-1185">Reference proteome</keyword>
<organism evidence="2 3">
    <name type="scientific">Solanum tuberosum</name>
    <name type="common">Potato</name>
    <dbReference type="NCBI Taxonomy" id="4113"/>
    <lineage>
        <taxon>Eukaryota</taxon>
        <taxon>Viridiplantae</taxon>
        <taxon>Streptophyta</taxon>
        <taxon>Embryophyta</taxon>
        <taxon>Tracheophyta</taxon>
        <taxon>Spermatophyta</taxon>
        <taxon>Magnoliopsida</taxon>
        <taxon>eudicotyledons</taxon>
        <taxon>Gunneridae</taxon>
        <taxon>Pentapetalae</taxon>
        <taxon>asterids</taxon>
        <taxon>lamiids</taxon>
        <taxon>Solanales</taxon>
        <taxon>Solanaceae</taxon>
        <taxon>Solanoideae</taxon>
        <taxon>Solaneae</taxon>
        <taxon>Solanum</taxon>
    </lineage>
</organism>
<feature type="domain" description="RNase H type-1" evidence="1">
    <location>
        <begin position="17"/>
        <end position="49"/>
    </location>
</feature>
<dbReference type="GO" id="GO:0004523">
    <property type="term" value="F:RNA-DNA hybrid ribonuclease activity"/>
    <property type="evidence" value="ECO:0007669"/>
    <property type="project" value="InterPro"/>
</dbReference>
<dbReference type="EnsemblPlants" id="PGSC0003DMT400033966">
    <property type="protein sequence ID" value="PGSC0003DMT400033966"/>
    <property type="gene ID" value="PGSC0003DMG400013057"/>
</dbReference>
<reference evidence="2" key="2">
    <citation type="submission" date="2015-06" db="UniProtKB">
        <authorList>
            <consortium name="EnsemblPlants"/>
        </authorList>
    </citation>
    <scope>IDENTIFICATION</scope>
    <source>
        <strain evidence="2">DM1-3 516 R44</strain>
    </source>
</reference>
<dbReference type="HOGENOM" id="CLU_3091073_0_0_1"/>
<sequence length="52" mass="5698">MVPIFWHKPPEGNFKLNFDGSFESQTTNGGTGGVIRNQLGTWIVGFACKIKA</sequence>
<dbReference type="InterPro" id="IPR002156">
    <property type="entry name" value="RNaseH_domain"/>
</dbReference>
<proteinExistence type="predicted"/>
<dbReference type="InParanoid" id="M1AZZ1"/>
<dbReference type="Proteomes" id="UP000011115">
    <property type="component" value="Unassembled WGS sequence"/>
</dbReference>
<evidence type="ECO:0000313" key="3">
    <source>
        <dbReference type="Proteomes" id="UP000011115"/>
    </source>
</evidence>
<dbReference type="PaxDb" id="4113-PGSC0003DMT400033966"/>
<name>M1AZZ1_SOLTU</name>
<protein>
    <recommendedName>
        <fullName evidence="1">RNase H type-1 domain-containing protein</fullName>
    </recommendedName>
</protein>
<dbReference type="PANTHER" id="PTHR47723:SF23">
    <property type="entry name" value="REVERSE TRANSCRIPTASE-LIKE PROTEIN"/>
    <property type="match status" value="1"/>
</dbReference>
<dbReference type="PANTHER" id="PTHR47723">
    <property type="entry name" value="OS05G0353850 PROTEIN"/>
    <property type="match status" value="1"/>
</dbReference>
<dbReference type="InterPro" id="IPR053151">
    <property type="entry name" value="RNase_H-like"/>
</dbReference>
<dbReference type="AlphaFoldDB" id="M1AZZ1"/>
<evidence type="ECO:0000313" key="2">
    <source>
        <dbReference type="EnsemblPlants" id="PGSC0003DMT400033966"/>
    </source>
</evidence>
<dbReference type="Gramene" id="PGSC0003DMT400033966">
    <property type="protein sequence ID" value="PGSC0003DMT400033966"/>
    <property type="gene ID" value="PGSC0003DMG400013057"/>
</dbReference>
<dbReference type="Pfam" id="PF13456">
    <property type="entry name" value="RVT_3"/>
    <property type="match status" value="1"/>
</dbReference>